<accession>A0A518K6S3</accession>
<name>A0A518K6S3_9BACT</name>
<evidence type="ECO:0000313" key="2">
    <source>
        <dbReference type="Proteomes" id="UP000316426"/>
    </source>
</evidence>
<dbReference type="Proteomes" id="UP000316426">
    <property type="component" value="Chromosome"/>
</dbReference>
<reference evidence="1 2" key="1">
    <citation type="submission" date="2019-02" db="EMBL/GenBank/DDBJ databases">
        <title>Deep-cultivation of Planctomycetes and their phenomic and genomic characterization uncovers novel biology.</title>
        <authorList>
            <person name="Wiegand S."/>
            <person name="Jogler M."/>
            <person name="Boedeker C."/>
            <person name="Pinto D."/>
            <person name="Vollmers J."/>
            <person name="Rivas-Marin E."/>
            <person name="Kohn T."/>
            <person name="Peeters S.H."/>
            <person name="Heuer A."/>
            <person name="Rast P."/>
            <person name="Oberbeckmann S."/>
            <person name="Bunk B."/>
            <person name="Jeske O."/>
            <person name="Meyerdierks A."/>
            <person name="Storesund J.E."/>
            <person name="Kallscheuer N."/>
            <person name="Luecker S."/>
            <person name="Lage O.M."/>
            <person name="Pohl T."/>
            <person name="Merkel B.J."/>
            <person name="Hornburger P."/>
            <person name="Mueller R.-W."/>
            <person name="Bruemmer F."/>
            <person name="Labrenz M."/>
            <person name="Spormann A.M."/>
            <person name="Op den Camp H."/>
            <person name="Overmann J."/>
            <person name="Amann R."/>
            <person name="Jetten M.S.M."/>
            <person name="Mascher T."/>
            <person name="Medema M.H."/>
            <person name="Devos D.P."/>
            <person name="Kaster A.-K."/>
            <person name="Ovreas L."/>
            <person name="Rohde M."/>
            <person name="Galperin M.Y."/>
            <person name="Jogler C."/>
        </authorList>
    </citation>
    <scope>NUCLEOTIDE SEQUENCE [LARGE SCALE GENOMIC DNA]</scope>
    <source>
        <strain evidence="1 2">Spa11</strain>
    </source>
</reference>
<protein>
    <submittedName>
        <fullName evidence="1">Uncharacterized protein</fullName>
    </submittedName>
</protein>
<proteinExistence type="predicted"/>
<gene>
    <name evidence="1" type="ORF">Spa11_16800</name>
</gene>
<organism evidence="1 2">
    <name type="scientific">Botrimarina mediterranea</name>
    <dbReference type="NCBI Taxonomy" id="2528022"/>
    <lineage>
        <taxon>Bacteria</taxon>
        <taxon>Pseudomonadati</taxon>
        <taxon>Planctomycetota</taxon>
        <taxon>Planctomycetia</taxon>
        <taxon>Pirellulales</taxon>
        <taxon>Lacipirellulaceae</taxon>
        <taxon>Botrimarina</taxon>
    </lineage>
</organism>
<dbReference type="AlphaFoldDB" id="A0A518K6S3"/>
<keyword evidence="2" id="KW-1185">Reference proteome</keyword>
<dbReference type="EMBL" id="CP036349">
    <property type="protein sequence ID" value="QDV73484.1"/>
    <property type="molecule type" value="Genomic_DNA"/>
</dbReference>
<dbReference type="KEGG" id="bmei:Spa11_16800"/>
<evidence type="ECO:0000313" key="1">
    <source>
        <dbReference type="EMBL" id="QDV73484.1"/>
    </source>
</evidence>
<sequence>MGEYGRRAVGAASNSLLKYAIVAYFNLAKLGAKLVAARKTAAFSKPLFLMIVSFDQAAGCSTGC</sequence>